<comment type="caution">
    <text evidence="2">The sequence shown here is derived from an EMBL/GenBank/DDBJ whole genome shotgun (WGS) entry which is preliminary data.</text>
</comment>
<dbReference type="Pfam" id="PF19413">
    <property type="entry name" value="YaiO"/>
    <property type="match status" value="1"/>
</dbReference>
<dbReference type="EMBL" id="JBHTHY010000006">
    <property type="protein sequence ID" value="MFD0797518.1"/>
    <property type="molecule type" value="Genomic_DNA"/>
</dbReference>
<evidence type="ECO:0000313" key="2">
    <source>
        <dbReference type="EMBL" id="MFD0797518.1"/>
    </source>
</evidence>
<sequence>MKLNQIAIFILFLLFLSAVKGQEYTYNGDPDTSYFTARELAFAGNRSDARDTLKLVLSRYPEYVDVRSLLAKTYSWDQEFDKARAEFNAITSKERKNKEVWIGAIKNEQYANNLHIALGMANKALVFLEDDMDILQIKTEIVKQIADTQLLQNKLKATKIAEEKKQAFTVYTEGEVFDQVLDPMYYGAIEYRKETKWGVLLPRINFNRRFNLNGLQAEIDAYPKISKSLSGYFNYGFSNSEIFPRHRVGAEIVKELPNALEASLGLRHLSFATDEATILTGSFGLYRGNYYASLRPFVVPDAVKGLGVSGSLLVRRYFKDGNNWLGMNLGYGFDTEMNQFIVDGELLAQTLLYLEAQRVRLEYQFTRANNSNQYKVNVGVNRQELAFSSGNFFLSVTAGLSYQVKFK</sequence>
<dbReference type="NCBIfam" id="TIGR04390">
    <property type="entry name" value="OMP_YaiO_dom"/>
    <property type="match status" value="1"/>
</dbReference>
<dbReference type="RefSeq" id="WP_379933870.1">
    <property type="nucleotide sequence ID" value="NZ_JBHTHY010000006.1"/>
</dbReference>
<accession>A0ABW3B419</accession>
<dbReference type="InterPro" id="IPR011990">
    <property type="entry name" value="TPR-like_helical_dom_sf"/>
</dbReference>
<gene>
    <name evidence="2" type="ORF">ACFQZJ_08605</name>
</gene>
<keyword evidence="3" id="KW-1185">Reference proteome</keyword>
<dbReference type="InterPro" id="IPR030887">
    <property type="entry name" value="Beta-barrel_YaiO"/>
</dbReference>
<evidence type="ECO:0000259" key="1">
    <source>
        <dbReference type="Pfam" id="PF19413"/>
    </source>
</evidence>
<dbReference type="Proteomes" id="UP001597012">
    <property type="component" value="Unassembled WGS sequence"/>
</dbReference>
<organism evidence="2 3">
    <name type="scientific">Maribacter chungangensis</name>
    <dbReference type="NCBI Taxonomy" id="1069117"/>
    <lineage>
        <taxon>Bacteria</taxon>
        <taxon>Pseudomonadati</taxon>
        <taxon>Bacteroidota</taxon>
        <taxon>Flavobacteriia</taxon>
        <taxon>Flavobacteriales</taxon>
        <taxon>Flavobacteriaceae</taxon>
        <taxon>Maribacter</taxon>
    </lineage>
</organism>
<dbReference type="Pfam" id="PF14559">
    <property type="entry name" value="TPR_19"/>
    <property type="match status" value="1"/>
</dbReference>
<name>A0ABW3B419_9FLAO</name>
<reference evidence="3" key="1">
    <citation type="journal article" date="2019" name="Int. J. Syst. Evol. Microbiol.">
        <title>The Global Catalogue of Microorganisms (GCM) 10K type strain sequencing project: providing services to taxonomists for standard genome sequencing and annotation.</title>
        <authorList>
            <consortium name="The Broad Institute Genomics Platform"/>
            <consortium name="The Broad Institute Genome Sequencing Center for Infectious Disease"/>
            <person name="Wu L."/>
            <person name="Ma J."/>
        </authorList>
    </citation>
    <scope>NUCLEOTIDE SEQUENCE [LARGE SCALE GENOMIC DNA]</scope>
    <source>
        <strain evidence="3">CCUG 61948</strain>
    </source>
</reference>
<dbReference type="SUPFAM" id="SSF48452">
    <property type="entry name" value="TPR-like"/>
    <property type="match status" value="1"/>
</dbReference>
<evidence type="ECO:0000313" key="3">
    <source>
        <dbReference type="Proteomes" id="UP001597012"/>
    </source>
</evidence>
<feature type="domain" description="YaiO beta-barrel" evidence="1">
    <location>
        <begin position="165"/>
        <end position="335"/>
    </location>
</feature>
<proteinExistence type="predicted"/>
<protein>
    <submittedName>
        <fullName evidence="2">YaiO family outer membrane beta-barrel protein</fullName>
    </submittedName>
</protein>
<dbReference type="Gene3D" id="1.25.40.10">
    <property type="entry name" value="Tetratricopeptide repeat domain"/>
    <property type="match status" value="1"/>
</dbReference>